<evidence type="ECO:0000313" key="2">
    <source>
        <dbReference type="Proteomes" id="UP000640531"/>
    </source>
</evidence>
<dbReference type="EMBL" id="JACJST010000020">
    <property type="protein sequence ID" value="MBD2570028.1"/>
    <property type="molecule type" value="Genomic_DNA"/>
</dbReference>
<name>A0ABR8FIT3_9NOST</name>
<proteinExistence type="predicted"/>
<dbReference type="RefSeq" id="WP_190717383.1">
    <property type="nucleotide sequence ID" value="NZ_JACJST010000020.1"/>
</dbReference>
<comment type="caution">
    <text evidence="1">The sequence shown here is derived from an EMBL/GenBank/DDBJ whole genome shotgun (WGS) entry which is preliminary data.</text>
</comment>
<dbReference type="Proteomes" id="UP000640531">
    <property type="component" value="Unassembled WGS sequence"/>
</dbReference>
<gene>
    <name evidence="1" type="ORF">H6G59_19430</name>
</gene>
<accession>A0ABR8FIT3</accession>
<organism evidence="1 2">
    <name type="scientific">Anabaena lutea FACHB-196</name>
    <dbReference type="NCBI Taxonomy" id="2692881"/>
    <lineage>
        <taxon>Bacteria</taxon>
        <taxon>Bacillati</taxon>
        <taxon>Cyanobacteriota</taxon>
        <taxon>Cyanophyceae</taxon>
        <taxon>Nostocales</taxon>
        <taxon>Nostocaceae</taxon>
        <taxon>Anabaena</taxon>
    </lineage>
</organism>
<keyword evidence="2" id="KW-1185">Reference proteome</keyword>
<reference evidence="1 2" key="1">
    <citation type="journal article" date="2020" name="ISME J.">
        <title>Comparative genomics reveals insights into cyanobacterial evolution and habitat adaptation.</title>
        <authorList>
            <person name="Chen M.Y."/>
            <person name="Teng W.K."/>
            <person name="Zhao L."/>
            <person name="Hu C.X."/>
            <person name="Zhou Y.K."/>
            <person name="Han B.P."/>
            <person name="Song L.R."/>
            <person name="Shu W.S."/>
        </authorList>
    </citation>
    <scope>NUCLEOTIDE SEQUENCE [LARGE SCALE GENOMIC DNA]</scope>
    <source>
        <strain evidence="1 2">FACHB-196</strain>
    </source>
</reference>
<protein>
    <submittedName>
        <fullName evidence="1">Uncharacterized protein</fullName>
    </submittedName>
</protein>
<sequence>MMPAILRRYEISLIDAIDALITKLMTWEDGQFSASEVSLSRREAQEIAAWVINSAADPFGFCGASLNGDRLLELLRNIREEGNDSV</sequence>
<evidence type="ECO:0000313" key="1">
    <source>
        <dbReference type="EMBL" id="MBD2570028.1"/>
    </source>
</evidence>